<dbReference type="EMBL" id="MFLC01000025">
    <property type="protein sequence ID" value="OGG54987.1"/>
    <property type="molecule type" value="Genomic_DNA"/>
</dbReference>
<protein>
    <recommendedName>
        <fullName evidence="1">Transcription regulator TrmB N-terminal domain-containing protein</fullName>
    </recommendedName>
</protein>
<dbReference type="InterPro" id="IPR051797">
    <property type="entry name" value="TrmB-like"/>
</dbReference>
<dbReference type="CDD" id="cd00090">
    <property type="entry name" value="HTH_ARSR"/>
    <property type="match status" value="1"/>
</dbReference>
<comment type="caution">
    <text evidence="2">The sequence shown here is derived from an EMBL/GenBank/DDBJ whole genome shotgun (WGS) entry which is preliminary data.</text>
</comment>
<dbReference type="InterPro" id="IPR002831">
    <property type="entry name" value="Tscrpt_reg_TrmB_N"/>
</dbReference>
<evidence type="ECO:0000259" key="1">
    <source>
        <dbReference type="Pfam" id="PF01978"/>
    </source>
</evidence>
<gene>
    <name evidence="2" type="ORF">A3D62_02990</name>
</gene>
<dbReference type="InterPro" id="IPR011991">
    <property type="entry name" value="ArsR-like_HTH"/>
</dbReference>
<dbReference type="PANTHER" id="PTHR34293:SF1">
    <property type="entry name" value="HTH-TYPE TRANSCRIPTIONAL REGULATOR TRMBL2"/>
    <property type="match status" value="1"/>
</dbReference>
<dbReference type="SUPFAM" id="SSF46785">
    <property type="entry name" value="Winged helix' DNA-binding domain"/>
    <property type="match status" value="1"/>
</dbReference>
<accession>A0A1F6D0U6</accession>
<dbReference type="AlphaFoldDB" id="A0A1F6D0U6"/>
<feature type="domain" description="Transcription regulator TrmB N-terminal" evidence="1">
    <location>
        <begin position="9"/>
        <end position="77"/>
    </location>
</feature>
<proteinExistence type="predicted"/>
<evidence type="ECO:0000313" key="2">
    <source>
        <dbReference type="EMBL" id="OGG54987.1"/>
    </source>
</evidence>
<dbReference type="InterPro" id="IPR036388">
    <property type="entry name" value="WH-like_DNA-bd_sf"/>
</dbReference>
<dbReference type="Pfam" id="PF01978">
    <property type="entry name" value="TrmB"/>
    <property type="match status" value="1"/>
</dbReference>
<organism evidence="2 3">
    <name type="scientific">Candidatus Kaiserbacteria bacterium RIFCSPHIGHO2_02_FULL_49_11</name>
    <dbReference type="NCBI Taxonomy" id="1798489"/>
    <lineage>
        <taxon>Bacteria</taxon>
        <taxon>Candidatus Kaiseribacteriota</taxon>
    </lineage>
</organism>
<evidence type="ECO:0000313" key="3">
    <source>
        <dbReference type="Proteomes" id="UP000177659"/>
    </source>
</evidence>
<reference evidence="2 3" key="1">
    <citation type="journal article" date="2016" name="Nat. Commun.">
        <title>Thousands of microbial genomes shed light on interconnected biogeochemical processes in an aquifer system.</title>
        <authorList>
            <person name="Anantharaman K."/>
            <person name="Brown C.T."/>
            <person name="Hug L.A."/>
            <person name="Sharon I."/>
            <person name="Castelle C.J."/>
            <person name="Probst A.J."/>
            <person name="Thomas B.C."/>
            <person name="Singh A."/>
            <person name="Wilkins M.J."/>
            <person name="Karaoz U."/>
            <person name="Brodie E.L."/>
            <person name="Williams K.H."/>
            <person name="Hubbard S.S."/>
            <person name="Banfield J.F."/>
        </authorList>
    </citation>
    <scope>NUCLEOTIDE SEQUENCE [LARGE SCALE GENOMIC DNA]</scope>
</reference>
<sequence>MPPILNTALERLGLGDKERLILLALLQSGPMLVANVARVAKLNRTTTYGVLKELAEKGLASSAKHGQVLRYQSIAPELLPSYIERHSKELEESKKEVERVIPQIKLLRLKGKILPKIQFFEGEEGVMAVYDDHLEQESYEMLGFADPEKIIRFLPAQYYEQYRKIKEKRGVTTRGILADSPSAKNFEVAYKNISKEIAPEFRILPREQFPFPGEITIYGKDKVSIINLQQENPSALIIEDASYHQMMRIIFELVWKGLPPISFR</sequence>
<dbReference type="PANTHER" id="PTHR34293">
    <property type="entry name" value="HTH-TYPE TRANSCRIPTIONAL REGULATOR TRMBL2"/>
    <property type="match status" value="1"/>
</dbReference>
<dbReference type="InterPro" id="IPR036390">
    <property type="entry name" value="WH_DNA-bd_sf"/>
</dbReference>
<dbReference type="Proteomes" id="UP000177659">
    <property type="component" value="Unassembled WGS sequence"/>
</dbReference>
<name>A0A1F6D0U6_9BACT</name>
<dbReference type="Gene3D" id="1.10.10.10">
    <property type="entry name" value="Winged helix-like DNA-binding domain superfamily/Winged helix DNA-binding domain"/>
    <property type="match status" value="1"/>
</dbReference>